<dbReference type="InterPro" id="IPR011032">
    <property type="entry name" value="GroES-like_sf"/>
</dbReference>
<keyword evidence="3 7" id="KW-0479">Metal-binding</keyword>
<dbReference type="Proteomes" id="UP000215545">
    <property type="component" value="Unassembled WGS sequence"/>
</dbReference>
<evidence type="ECO:0000256" key="6">
    <source>
        <dbReference type="ARBA" id="ARBA00023027"/>
    </source>
</evidence>
<dbReference type="SUPFAM" id="SSF51735">
    <property type="entry name" value="NAD(P)-binding Rossmann-fold domains"/>
    <property type="match status" value="1"/>
</dbReference>
<organism evidence="10 11">
    <name type="scientific">Domibacillus enclensis</name>
    <dbReference type="NCBI Taxonomy" id="1017273"/>
    <lineage>
        <taxon>Bacteria</taxon>
        <taxon>Bacillati</taxon>
        <taxon>Bacillota</taxon>
        <taxon>Bacilli</taxon>
        <taxon>Bacillales</taxon>
        <taxon>Bacillaceae</taxon>
        <taxon>Domibacillus</taxon>
    </lineage>
</organism>
<dbReference type="RefSeq" id="WP_045849029.1">
    <property type="nucleotide sequence ID" value="NZ_FTLX01000006.1"/>
</dbReference>
<dbReference type="InterPro" id="IPR045306">
    <property type="entry name" value="SDH-like"/>
</dbReference>
<reference evidence="10 11" key="1">
    <citation type="submission" date="2017-01" db="EMBL/GenBank/DDBJ databases">
        <authorList>
            <person name="Mah S.A."/>
            <person name="Swanson W.J."/>
            <person name="Moy G.W."/>
            <person name="Vacquier V.D."/>
        </authorList>
    </citation>
    <scope>NUCLEOTIDE SEQUENCE [LARGE SCALE GENOMIC DNA]</scope>
    <source>
        <strain evidence="10 11">NIO-1016</strain>
    </source>
</reference>
<evidence type="ECO:0000313" key="12">
    <source>
        <dbReference type="Proteomes" id="UP000215545"/>
    </source>
</evidence>
<dbReference type="PROSITE" id="PS00059">
    <property type="entry name" value="ADH_ZINC"/>
    <property type="match status" value="1"/>
</dbReference>
<evidence type="ECO:0000256" key="1">
    <source>
        <dbReference type="ARBA" id="ARBA00001947"/>
    </source>
</evidence>
<dbReference type="OrthoDB" id="9806940at2"/>
<reference evidence="12" key="2">
    <citation type="submission" date="2017-03" db="EMBL/GenBank/DDBJ databases">
        <title>Bacillus sp. V-88(T) DSM27956, whole genome shotgun sequencing project.</title>
        <authorList>
            <person name="Dastager S.G."/>
            <person name="Neurgaonkar P.S."/>
            <person name="Dharne M.S."/>
        </authorList>
    </citation>
    <scope>NUCLEOTIDE SEQUENCE [LARGE SCALE GENOMIC DNA]</scope>
    <source>
        <strain evidence="12">DSM 25145</strain>
    </source>
</reference>
<dbReference type="EMBL" id="FTLX01000006">
    <property type="protein sequence ID" value="SIR27313.1"/>
    <property type="molecule type" value="Genomic_DNA"/>
</dbReference>
<evidence type="ECO:0000313" key="10">
    <source>
        <dbReference type="EMBL" id="SIR27313.1"/>
    </source>
</evidence>
<evidence type="ECO:0000256" key="5">
    <source>
        <dbReference type="ARBA" id="ARBA00023002"/>
    </source>
</evidence>
<dbReference type="GO" id="GO:0008270">
    <property type="term" value="F:zinc ion binding"/>
    <property type="evidence" value="ECO:0007669"/>
    <property type="project" value="InterPro"/>
</dbReference>
<dbReference type="AlphaFoldDB" id="A0A1N6ZKD5"/>
<dbReference type="EMBL" id="MWSK01000006">
    <property type="protein sequence ID" value="OXS76728.1"/>
    <property type="molecule type" value="Genomic_DNA"/>
</dbReference>
<dbReference type="STRING" id="1017273.SAMN05443094_106249"/>
<dbReference type="PANTHER" id="PTHR43161">
    <property type="entry name" value="SORBITOL DEHYDROGENASE"/>
    <property type="match status" value="1"/>
</dbReference>
<dbReference type="Proteomes" id="UP000186385">
    <property type="component" value="Unassembled WGS sequence"/>
</dbReference>
<dbReference type="PANTHER" id="PTHR43161:SF9">
    <property type="entry name" value="SORBITOL DEHYDROGENASE"/>
    <property type="match status" value="1"/>
</dbReference>
<dbReference type="InterPro" id="IPR002328">
    <property type="entry name" value="ADH_Zn_CS"/>
</dbReference>
<proteinExistence type="inferred from homology"/>
<keyword evidence="5" id="KW-0560">Oxidoreductase</keyword>
<sequence length="346" mass="37905">MRAIVLEEPKKLVLKQLEIPEPGENEVLIQVKAVGLCGSDIHYYEHGKIGDFIVEKPIILGHEASGEIVKAGKGVVHLQQGQRVTIEPGATCGKCEHCQNGRYNLCEKVEFLATPPYDGAFCEYVVMRSDLVFPIPDQMSYETAALIEPFSVGLHAVSRGNLQEGETVLILGMGPIGLMTAAAAKLHGAGVIIGVDLEDSRLEKAKEMGATHVINIRTDSVDDKIMEYTKRRGVDVAIETAGSPAALKSMIAAVRRGGRAVIVGMSPEDESPLNIAQIINKEIDVKGVFRYHHTYPKAIELLSSGKVNIERMITDSYELEQAEEAFEKSIHDKQNTLKMMIYPNGR</sequence>
<feature type="domain" description="Enoyl reductase (ER)" evidence="8">
    <location>
        <begin position="7"/>
        <end position="341"/>
    </location>
</feature>
<dbReference type="Pfam" id="PF00107">
    <property type="entry name" value="ADH_zinc_N"/>
    <property type="match status" value="1"/>
</dbReference>
<protein>
    <submittedName>
        <fullName evidence="10">L-iditol 2-dehydrogenase</fullName>
    </submittedName>
    <submittedName>
        <fullName evidence="9">NAD(P)-dependent alcohol dehydrogenase</fullName>
    </submittedName>
</protein>
<evidence type="ECO:0000256" key="4">
    <source>
        <dbReference type="ARBA" id="ARBA00022833"/>
    </source>
</evidence>
<evidence type="ECO:0000259" key="8">
    <source>
        <dbReference type="SMART" id="SM00829"/>
    </source>
</evidence>
<evidence type="ECO:0000256" key="2">
    <source>
        <dbReference type="ARBA" id="ARBA00008072"/>
    </source>
</evidence>
<comment type="cofactor">
    <cofactor evidence="1 7">
        <name>Zn(2+)</name>
        <dbReference type="ChEBI" id="CHEBI:29105"/>
    </cofactor>
</comment>
<gene>
    <name evidence="9" type="ORF">B1B05_13795</name>
    <name evidence="10" type="ORF">SAMN05443094_106249</name>
</gene>
<evidence type="ECO:0000256" key="7">
    <source>
        <dbReference type="RuleBase" id="RU361277"/>
    </source>
</evidence>
<dbReference type="Pfam" id="PF08240">
    <property type="entry name" value="ADH_N"/>
    <property type="match status" value="1"/>
</dbReference>
<keyword evidence="12" id="KW-1185">Reference proteome</keyword>
<dbReference type="SMART" id="SM00829">
    <property type="entry name" value="PKS_ER"/>
    <property type="match status" value="1"/>
</dbReference>
<evidence type="ECO:0000313" key="9">
    <source>
        <dbReference type="EMBL" id="OXS76728.1"/>
    </source>
</evidence>
<evidence type="ECO:0000256" key="3">
    <source>
        <dbReference type="ARBA" id="ARBA00022723"/>
    </source>
</evidence>
<evidence type="ECO:0000313" key="11">
    <source>
        <dbReference type="Proteomes" id="UP000186385"/>
    </source>
</evidence>
<name>A0A1N6ZKD5_9BACI</name>
<dbReference type="InterPro" id="IPR036291">
    <property type="entry name" value="NAD(P)-bd_dom_sf"/>
</dbReference>
<dbReference type="Gene3D" id="3.90.180.10">
    <property type="entry name" value="Medium-chain alcohol dehydrogenases, catalytic domain"/>
    <property type="match status" value="1"/>
</dbReference>
<reference evidence="9" key="3">
    <citation type="submission" date="2017-03" db="EMBL/GenBank/DDBJ databases">
        <authorList>
            <person name="Dastager S.G."/>
            <person name="Neurgaonkar P.S."/>
            <person name="Dharne M.S."/>
        </authorList>
    </citation>
    <scope>NUCLEOTIDE SEQUENCE</scope>
    <source>
        <strain evidence="9">DSM 25145</strain>
    </source>
</reference>
<dbReference type="SUPFAM" id="SSF50129">
    <property type="entry name" value="GroES-like"/>
    <property type="match status" value="1"/>
</dbReference>
<dbReference type="InterPro" id="IPR013154">
    <property type="entry name" value="ADH-like_N"/>
</dbReference>
<comment type="similarity">
    <text evidence="2 7">Belongs to the zinc-containing alcohol dehydrogenase family.</text>
</comment>
<keyword evidence="4 7" id="KW-0862">Zinc</keyword>
<dbReference type="CDD" id="cd05285">
    <property type="entry name" value="sorbitol_DH"/>
    <property type="match status" value="1"/>
</dbReference>
<dbReference type="GO" id="GO:0016616">
    <property type="term" value="F:oxidoreductase activity, acting on the CH-OH group of donors, NAD or NADP as acceptor"/>
    <property type="evidence" value="ECO:0007669"/>
    <property type="project" value="InterPro"/>
</dbReference>
<accession>A0A1N6ZKD5</accession>
<dbReference type="Gene3D" id="3.40.50.720">
    <property type="entry name" value="NAD(P)-binding Rossmann-like Domain"/>
    <property type="match status" value="1"/>
</dbReference>
<dbReference type="FunFam" id="3.40.50.720:FF:000068">
    <property type="entry name" value="Sorbitol dehydrogenase"/>
    <property type="match status" value="1"/>
</dbReference>
<keyword evidence="6" id="KW-0520">NAD</keyword>
<dbReference type="InterPro" id="IPR013149">
    <property type="entry name" value="ADH-like_C"/>
</dbReference>
<dbReference type="InterPro" id="IPR020843">
    <property type="entry name" value="ER"/>
</dbReference>